<feature type="region of interest" description="Disordered" evidence="1">
    <location>
        <begin position="1"/>
        <end position="50"/>
    </location>
</feature>
<evidence type="ECO:0000313" key="3">
    <source>
        <dbReference type="Proteomes" id="UP000835052"/>
    </source>
</evidence>
<evidence type="ECO:0000256" key="1">
    <source>
        <dbReference type="SAM" id="MobiDB-lite"/>
    </source>
</evidence>
<accession>A0A8S1HLS8</accession>
<name>A0A8S1HLS8_9PELO</name>
<evidence type="ECO:0000313" key="2">
    <source>
        <dbReference type="EMBL" id="CAD6196691.1"/>
    </source>
</evidence>
<organism evidence="2 3">
    <name type="scientific">Caenorhabditis auriculariae</name>
    <dbReference type="NCBI Taxonomy" id="2777116"/>
    <lineage>
        <taxon>Eukaryota</taxon>
        <taxon>Metazoa</taxon>
        <taxon>Ecdysozoa</taxon>
        <taxon>Nematoda</taxon>
        <taxon>Chromadorea</taxon>
        <taxon>Rhabditida</taxon>
        <taxon>Rhabditina</taxon>
        <taxon>Rhabditomorpha</taxon>
        <taxon>Rhabditoidea</taxon>
        <taxon>Rhabditidae</taxon>
        <taxon>Peloderinae</taxon>
        <taxon>Caenorhabditis</taxon>
    </lineage>
</organism>
<dbReference type="EMBL" id="CAJGYM010000077">
    <property type="protein sequence ID" value="CAD6196691.1"/>
    <property type="molecule type" value="Genomic_DNA"/>
</dbReference>
<keyword evidence="3" id="KW-1185">Reference proteome</keyword>
<protein>
    <submittedName>
        <fullName evidence="2">Uncharacterized protein</fullName>
    </submittedName>
</protein>
<proteinExistence type="predicted"/>
<dbReference type="Proteomes" id="UP000835052">
    <property type="component" value="Unassembled WGS sequence"/>
</dbReference>
<dbReference type="AlphaFoldDB" id="A0A8S1HLS8"/>
<reference evidence="2" key="1">
    <citation type="submission" date="2020-10" db="EMBL/GenBank/DDBJ databases">
        <authorList>
            <person name="Kikuchi T."/>
        </authorList>
    </citation>
    <scope>NUCLEOTIDE SEQUENCE</scope>
    <source>
        <strain evidence="2">NKZ352</strain>
    </source>
</reference>
<comment type="caution">
    <text evidence="2">The sequence shown here is derived from an EMBL/GenBank/DDBJ whole genome shotgun (WGS) entry which is preliminary data.</text>
</comment>
<sequence length="79" mass="8501">MALESNPCEEPRTHTLRVPLTSPPSSPFKKDSSSLSSSDSITSSSSRVDVKKELAKIVISPSDRNFELLTGNAQNILLG</sequence>
<feature type="compositionally biased region" description="Low complexity" evidence="1">
    <location>
        <begin position="33"/>
        <end position="46"/>
    </location>
</feature>
<gene>
    <name evidence="2" type="ORF">CAUJ_LOCUS12603</name>
</gene>